<dbReference type="Proteomes" id="UP000284892">
    <property type="component" value="Unassembled WGS sequence"/>
</dbReference>
<evidence type="ECO:0000256" key="2">
    <source>
        <dbReference type="SAM" id="SignalP"/>
    </source>
</evidence>
<dbReference type="InterPro" id="IPR050966">
    <property type="entry name" value="Glutamyl_endopeptidase"/>
</dbReference>
<evidence type="ECO:0000313" key="4">
    <source>
        <dbReference type="EMBL" id="RKE94810.1"/>
    </source>
</evidence>
<organism evidence="4 5">
    <name type="scientific">Ichthyenterobacterium magnum</name>
    <dbReference type="NCBI Taxonomy" id="1230530"/>
    <lineage>
        <taxon>Bacteria</taxon>
        <taxon>Pseudomonadati</taxon>
        <taxon>Bacteroidota</taxon>
        <taxon>Flavobacteriia</taxon>
        <taxon>Flavobacteriales</taxon>
        <taxon>Flavobacteriaceae</taxon>
        <taxon>Ichthyenterobacterium</taxon>
    </lineage>
</organism>
<dbReference type="InterPro" id="IPR018114">
    <property type="entry name" value="TRYPSIN_HIS"/>
</dbReference>
<dbReference type="GO" id="GO:0004252">
    <property type="term" value="F:serine-type endopeptidase activity"/>
    <property type="evidence" value="ECO:0007669"/>
    <property type="project" value="InterPro"/>
</dbReference>
<evidence type="ECO:0000259" key="3">
    <source>
        <dbReference type="Pfam" id="PF00089"/>
    </source>
</evidence>
<dbReference type="OrthoDB" id="4535652at2"/>
<dbReference type="InterPro" id="IPR009003">
    <property type="entry name" value="Peptidase_S1_PA"/>
</dbReference>
<gene>
    <name evidence="4" type="ORF">BXY80_1823</name>
</gene>
<dbReference type="Pfam" id="PF00089">
    <property type="entry name" value="Trypsin"/>
    <property type="match status" value="1"/>
</dbReference>
<name>A0A420DKN1_9FLAO</name>
<dbReference type="PANTHER" id="PTHR15462:SF8">
    <property type="entry name" value="SERINE PROTEASE"/>
    <property type="match status" value="1"/>
</dbReference>
<dbReference type="PROSITE" id="PS00134">
    <property type="entry name" value="TRYPSIN_HIS"/>
    <property type="match status" value="1"/>
</dbReference>
<evidence type="ECO:0000313" key="5">
    <source>
        <dbReference type="Proteomes" id="UP000284892"/>
    </source>
</evidence>
<evidence type="ECO:0000256" key="1">
    <source>
        <dbReference type="ARBA" id="ARBA00022729"/>
    </source>
</evidence>
<feature type="chain" id="PRO_5019286918" evidence="2">
    <location>
        <begin position="21"/>
        <end position="357"/>
    </location>
</feature>
<keyword evidence="5" id="KW-1185">Reference proteome</keyword>
<accession>A0A420DKN1</accession>
<comment type="caution">
    <text evidence="4">The sequence shown here is derived from an EMBL/GenBank/DDBJ whole genome shotgun (WGS) entry which is preliminary data.</text>
</comment>
<dbReference type="RefSeq" id="WP_120201158.1">
    <property type="nucleotide sequence ID" value="NZ_RAQJ01000003.1"/>
</dbReference>
<feature type="signal peptide" evidence="2">
    <location>
        <begin position="1"/>
        <end position="20"/>
    </location>
</feature>
<protein>
    <submittedName>
        <fullName evidence="4">Trypsin</fullName>
    </submittedName>
</protein>
<dbReference type="InterPro" id="IPR043504">
    <property type="entry name" value="Peptidase_S1_PA_chymotrypsin"/>
</dbReference>
<dbReference type="Gene3D" id="2.40.10.10">
    <property type="entry name" value="Trypsin-like serine proteases"/>
    <property type="match status" value="2"/>
</dbReference>
<feature type="domain" description="Peptidase S1" evidence="3">
    <location>
        <begin position="126"/>
        <end position="331"/>
    </location>
</feature>
<dbReference type="InterPro" id="IPR001254">
    <property type="entry name" value="Trypsin_dom"/>
</dbReference>
<dbReference type="PANTHER" id="PTHR15462">
    <property type="entry name" value="SERINE PROTEASE"/>
    <property type="match status" value="1"/>
</dbReference>
<dbReference type="AlphaFoldDB" id="A0A420DKN1"/>
<keyword evidence="1 2" id="KW-0732">Signal</keyword>
<sequence length="357" mass="41223">MRIVITSLLLIVLMSNHLIAQNPKHKALDDFEFRFAKDYSSHKTDSIIQYNLLTKKEKILTFKTNAVTKSVKPSLGKYPPIDLKKYNYLPKMKNSQASLLFRTRDVVDNMKQFPITAVTKIVTFKDGKEAGGCTATFVNERFLITAAHCIKDPNGAYKDKAELKILFDNGHAEKTVDVKNAYYKKHYMEGTPFDANSYDIALVEIDEPLGKDLGYLGLLSQTEMDKRLNTWQTMYSFSYPHMSSAESNELKMEKEKNDSLKIKYKKTIQKTRLVTPDFNKRNQYFEVLNVFLDNQKNLKYTMPYSISGKSGSSRISKDYYLYGVRSVYYNGFETSKDVMVRNEILNSFIQIIQSKEN</sequence>
<dbReference type="GO" id="GO:0006508">
    <property type="term" value="P:proteolysis"/>
    <property type="evidence" value="ECO:0007669"/>
    <property type="project" value="InterPro"/>
</dbReference>
<proteinExistence type="predicted"/>
<dbReference type="EMBL" id="RAQJ01000003">
    <property type="protein sequence ID" value="RKE94810.1"/>
    <property type="molecule type" value="Genomic_DNA"/>
</dbReference>
<dbReference type="SUPFAM" id="SSF50494">
    <property type="entry name" value="Trypsin-like serine proteases"/>
    <property type="match status" value="1"/>
</dbReference>
<reference evidence="4 5" key="1">
    <citation type="submission" date="2018-09" db="EMBL/GenBank/DDBJ databases">
        <title>Genomic Encyclopedia of Archaeal and Bacterial Type Strains, Phase II (KMG-II): from individual species to whole genera.</title>
        <authorList>
            <person name="Goeker M."/>
        </authorList>
    </citation>
    <scope>NUCLEOTIDE SEQUENCE [LARGE SCALE GENOMIC DNA]</scope>
    <source>
        <strain evidence="4 5">DSM 26283</strain>
    </source>
</reference>